<name>A0A1D6QQ23_MAIZE</name>
<dbReference type="EMBL" id="CM000780">
    <property type="protein sequence ID" value="AQK59629.1"/>
    <property type="molecule type" value="Genomic_DNA"/>
</dbReference>
<sequence length="14" mass="1421">MKGTAPDGSNISSR</sequence>
<reference evidence="1" key="1">
    <citation type="submission" date="2015-12" db="EMBL/GenBank/DDBJ databases">
        <title>Update maize B73 reference genome by single molecule sequencing technologies.</title>
        <authorList>
            <consortium name="Maize Genome Sequencing Project"/>
            <person name="Ware D."/>
        </authorList>
    </citation>
    <scope>NUCLEOTIDE SEQUENCE</scope>
    <source>
        <tissue evidence="1">Seedling</tissue>
    </source>
</reference>
<proteinExistence type="predicted"/>
<organism evidence="1">
    <name type="scientific">Zea mays</name>
    <name type="common">Maize</name>
    <dbReference type="NCBI Taxonomy" id="4577"/>
    <lineage>
        <taxon>Eukaryota</taxon>
        <taxon>Viridiplantae</taxon>
        <taxon>Streptophyta</taxon>
        <taxon>Embryophyta</taxon>
        <taxon>Tracheophyta</taxon>
        <taxon>Spermatophyta</taxon>
        <taxon>Magnoliopsida</taxon>
        <taxon>Liliopsida</taxon>
        <taxon>Poales</taxon>
        <taxon>Poaceae</taxon>
        <taxon>PACMAD clade</taxon>
        <taxon>Panicoideae</taxon>
        <taxon>Andropogonodae</taxon>
        <taxon>Andropogoneae</taxon>
        <taxon>Tripsacinae</taxon>
        <taxon>Zea</taxon>
    </lineage>
</organism>
<gene>
    <name evidence="1" type="ORF">ZEAMMB73_Zm00001d053556</name>
</gene>
<evidence type="ECO:0000313" key="1">
    <source>
        <dbReference type="EMBL" id="AQK59629.1"/>
    </source>
</evidence>
<protein>
    <submittedName>
        <fullName evidence="1">Uncharacterized protein</fullName>
    </submittedName>
</protein>
<accession>A0A1D6QQ23</accession>